<dbReference type="GO" id="GO:0003999">
    <property type="term" value="F:adenine phosphoribosyltransferase activity"/>
    <property type="evidence" value="ECO:0007669"/>
    <property type="project" value="UniProtKB-UniRule"/>
</dbReference>
<dbReference type="SUPFAM" id="SSF53271">
    <property type="entry name" value="PRTase-like"/>
    <property type="match status" value="1"/>
</dbReference>
<dbReference type="CDD" id="cd06223">
    <property type="entry name" value="PRTases_typeI"/>
    <property type="match status" value="1"/>
</dbReference>
<dbReference type="Gene3D" id="3.40.50.2020">
    <property type="match status" value="1"/>
</dbReference>
<dbReference type="GO" id="GO:0006168">
    <property type="term" value="P:adenine salvage"/>
    <property type="evidence" value="ECO:0007669"/>
    <property type="project" value="InterPro"/>
</dbReference>
<reference evidence="13" key="1">
    <citation type="journal article" date="2014" name="Int. J. Syst. Evol. Microbiol.">
        <title>Complete genome sequence of Corynebacterium casei LMG S-19264T (=DSM 44701T), isolated from a smear-ripened cheese.</title>
        <authorList>
            <consortium name="US DOE Joint Genome Institute (JGI-PGF)"/>
            <person name="Walter F."/>
            <person name="Albersmeier A."/>
            <person name="Kalinowski J."/>
            <person name="Ruckert C."/>
        </authorList>
    </citation>
    <scope>NUCLEOTIDE SEQUENCE</scope>
    <source>
        <strain evidence="13">CGMCC 1.14984</strain>
    </source>
</reference>
<evidence type="ECO:0000256" key="11">
    <source>
        <dbReference type="HAMAP-Rule" id="MF_00004"/>
    </source>
</evidence>
<evidence type="ECO:0000313" key="14">
    <source>
        <dbReference type="EMBL" id="NHK27526.1"/>
    </source>
</evidence>
<comment type="function">
    <text evidence="11">Catalyzes a salvage reaction resulting in the formation of AMP, that is energically less costly than de novo synthesis.</text>
</comment>
<evidence type="ECO:0000313" key="16">
    <source>
        <dbReference type="Proteomes" id="UP000818603"/>
    </source>
</evidence>
<dbReference type="Proteomes" id="UP000621856">
    <property type="component" value="Unassembled WGS sequence"/>
</dbReference>
<keyword evidence="7 11" id="KW-0963">Cytoplasm</keyword>
<dbReference type="InterPro" id="IPR029057">
    <property type="entry name" value="PRTase-like"/>
</dbReference>
<feature type="domain" description="Phosphoribosyltransferase" evidence="12">
    <location>
        <begin position="34"/>
        <end position="154"/>
    </location>
</feature>
<dbReference type="EC" id="2.4.2.7" evidence="6 11"/>
<dbReference type="UniPathway" id="UPA00588">
    <property type="reaction ID" value="UER00646"/>
</dbReference>
<evidence type="ECO:0000256" key="7">
    <source>
        <dbReference type="ARBA" id="ARBA00022490"/>
    </source>
</evidence>
<dbReference type="PANTHER" id="PTHR11776:SF7">
    <property type="entry name" value="PHOSPHORIBOSYLTRANSFERASE DOMAIN-CONTAINING PROTEIN"/>
    <property type="match status" value="1"/>
</dbReference>
<evidence type="ECO:0000256" key="10">
    <source>
        <dbReference type="ARBA" id="ARBA00022726"/>
    </source>
</evidence>
<evidence type="ECO:0000256" key="3">
    <source>
        <dbReference type="ARBA" id="ARBA00004659"/>
    </source>
</evidence>
<evidence type="ECO:0000256" key="2">
    <source>
        <dbReference type="ARBA" id="ARBA00004496"/>
    </source>
</evidence>
<dbReference type="GO" id="GO:0005737">
    <property type="term" value="C:cytoplasm"/>
    <property type="evidence" value="ECO:0007669"/>
    <property type="project" value="UniProtKB-SubCell"/>
</dbReference>
<evidence type="ECO:0000256" key="4">
    <source>
        <dbReference type="ARBA" id="ARBA00008391"/>
    </source>
</evidence>
<dbReference type="Pfam" id="PF00156">
    <property type="entry name" value="Pribosyltran"/>
    <property type="match status" value="1"/>
</dbReference>
<dbReference type="NCBIfam" id="NF002632">
    <property type="entry name" value="PRK02304.1-1"/>
    <property type="match status" value="1"/>
</dbReference>
<dbReference type="HAMAP" id="MF_00004">
    <property type="entry name" value="Aden_phosphoribosyltr"/>
    <property type="match status" value="1"/>
</dbReference>
<dbReference type="EMBL" id="VCJR02000001">
    <property type="protein sequence ID" value="NHK27526.1"/>
    <property type="molecule type" value="Genomic_DNA"/>
</dbReference>
<dbReference type="GO" id="GO:0044209">
    <property type="term" value="P:AMP salvage"/>
    <property type="evidence" value="ECO:0007669"/>
    <property type="project" value="UniProtKB-UniRule"/>
</dbReference>
<dbReference type="GO" id="GO:0006166">
    <property type="term" value="P:purine ribonucleoside salvage"/>
    <property type="evidence" value="ECO:0007669"/>
    <property type="project" value="UniProtKB-UniRule"/>
</dbReference>
<keyword evidence="16" id="KW-1185">Reference proteome</keyword>
<protein>
    <recommendedName>
        <fullName evidence="6 11">Adenine phosphoribosyltransferase</fullName>
        <shortName evidence="11">APRT</shortName>
        <ecNumber evidence="6 11">2.4.2.7</ecNumber>
    </recommendedName>
</protein>
<reference evidence="13" key="3">
    <citation type="submission" date="2020-09" db="EMBL/GenBank/DDBJ databases">
        <authorList>
            <person name="Sun Q."/>
            <person name="Zhou Y."/>
        </authorList>
    </citation>
    <scope>NUCLEOTIDE SEQUENCE</scope>
    <source>
        <strain evidence="13">CGMCC 1.14984</strain>
    </source>
</reference>
<comment type="similarity">
    <text evidence="4 11">Belongs to the purine/pyrimidine phosphoribosyltransferase family.</text>
</comment>
<gene>
    <name evidence="11 13" type="primary">apt</name>
    <name evidence="14" type="ORF">FF098_006380</name>
    <name evidence="13" type="ORF">GCM10011355_12870</name>
</gene>
<dbReference type="EMBL" id="BMGZ01000001">
    <property type="protein sequence ID" value="GGH95703.1"/>
    <property type="molecule type" value="Genomic_DNA"/>
</dbReference>
<evidence type="ECO:0000256" key="1">
    <source>
        <dbReference type="ARBA" id="ARBA00000868"/>
    </source>
</evidence>
<dbReference type="InterPro" id="IPR005764">
    <property type="entry name" value="Ade_phspho_trans"/>
</dbReference>
<dbReference type="PANTHER" id="PTHR11776">
    <property type="entry name" value="ADENINE PHOSPHORIBOSYLTRANSFERASE"/>
    <property type="match status" value="1"/>
</dbReference>
<proteinExistence type="inferred from homology"/>
<evidence type="ECO:0000256" key="6">
    <source>
        <dbReference type="ARBA" id="ARBA00011893"/>
    </source>
</evidence>
<evidence type="ECO:0000313" key="13">
    <source>
        <dbReference type="EMBL" id="GGH95703.1"/>
    </source>
</evidence>
<evidence type="ECO:0000256" key="8">
    <source>
        <dbReference type="ARBA" id="ARBA00022676"/>
    </source>
</evidence>
<accession>A0A8J3A2N4</accession>
<comment type="pathway">
    <text evidence="3 11">Purine metabolism; AMP biosynthesis via salvage pathway; AMP from adenine: step 1/1.</text>
</comment>
<dbReference type="NCBIfam" id="NF002636">
    <property type="entry name" value="PRK02304.1-5"/>
    <property type="match status" value="1"/>
</dbReference>
<evidence type="ECO:0000256" key="5">
    <source>
        <dbReference type="ARBA" id="ARBA00011738"/>
    </source>
</evidence>
<comment type="caution">
    <text evidence="13">The sequence shown here is derived from an EMBL/GenBank/DDBJ whole genome shotgun (WGS) entry which is preliminary data.</text>
</comment>
<dbReference type="InterPro" id="IPR000836">
    <property type="entry name" value="PRTase_dom"/>
</dbReference>
<dbReference type="NCBIfam" id="NF002634">
    <property type="entry name" value="PRK02304.1-3"/>
    <property type="match status" value="1"/>
</dbReference>
<comment type="catalytic activity">
    <reaction evidence="1 11">
        <text>AMP + diphosphate = 5-phospho-alpha-D-ribose 1-diphosphate + adenine</text>
        <dbReference type="Rhea" id="RHEA:16609"/>
        <dbReference type="ChEBI" id="CHEBI:16708"/>
        <dbReference type="ChEBI" id="CHEBI:33019"/>
        <dbReference type="ChEBI" id="CHEBI:58017"/>
        <dbReference type="ChEBI" id="CHEBI:456215"/>
        <dbReference type="EC" id="2.4.2.7"/>
    </reaction>
</comment>
<keyword evidence="9 11" id="KW-0808">Transferase</keyword>
<keyword evidence="10 11" id="KW-0660">Purine salvage</keyword>
<name>A0A8J3A2N4_9PROT</name>
<dbReference type="InterPro" id="IPR050120">
    <property type="entry name" value="Adenine_PRTase"/>
</dbReference>
<keyword evidence="8 11" id="KW-0328">Glycosyltransferase</keyword>
<dbReference type="FunFam" id="3.40.50.2020:FF:000021">
    <property type="entry name" value="Adenine phosphoribosyltransferase"/>
    <property type="match status" value="1"/>
</dbReference>
<evidence type="ECO:0000259" key="12">
    <source>
        <dbReference type="Pfam" id="PF00156"/>
    </source>
</evidence>
<dbReference type="AlphaFoldDB" id="A0A8J3A2N4"/>
<comment type="subunit">
    <text evidence="5 11">Homodimer.</text>
</comment>
<sequence>MSLDLTSVIRTIPDYPKPGIMFRDVTTLMGHPEAFSQAIADLTAAYNSHGVEKVAGMEARGFIFGAPVAERLTAGFVPIRKKGKLPYKVSSETYQLEYGEDVLEMHLDAVEPGDKVLIVDDLIATGGTAEAAIKLLEKAGAEIIAAAFVIDLPDLGGADRIRSMGIDVSSLVSFGGH</sequence>
<evidence type="ECO:0000313" key="15">
    <source>
        <dbReference type="Proteomes" id="UP000621856"/>
    </source>
</evidence>
<evidence type="ECO:0000256" key="9">
    <source>
        <dbReference type="ARBA" id="ARBA00022679"/>
    </source>
</evidence>
<organism evidence="13 15">
    <name type="scientific">Aquisalinus luteolus</name>
    <dbReference type="NCBI Taxonomy" id="1566827"/>
    <lineage>
        <taxon>Bacteria</taxon>
        <taxon>Pseudomonadati</taxon>
        <taxon>Pseudomonadota</taxon>
        <taxon>Alphaproteobacteria</taxon>
        <taxon>Parvularculales</taxon>
        <taxon>Parvularculaceae</taxon>
        <taxon>Aquisalinus</taxon>
    </lineage>
</organism>
<dbReference type="NCBIfam" id="TIGR01090">
    <property type="entry name" value="apt"/>
    <property type="match status" value="1"/>
</dbReference>
<dbReference type="RefSeq" id="WP_155138549.1">
    <property type="nucleotide sequence ID" value="NZ_BMGZ01000001.1"/>
</dbReference>
<reference evidence="14 16" key="2">
    <citation type="submission" date="2020-02" db="EMBL/GenBank/DDBJ databases">
        <title>Genome sequence of Parvularcula flava strain NH6-79.</title>
        <authorList>
            <person name="Abdul Karim M.H."/>
            <person name="Lam M.Q."/>
            <person name="Chen S.J."/>
            <person name="Yahya A."/>
            <person name="Shahir S."/>
            <person name="Shamsir M.S."/>
            <person name="Chong C.S."/>
        </authorList>
    </citation>
    <scope>NUCLEOTIDE SEQUENCE [LARGE SCALE GENOMIC DNA]</scope>
    <source>
        <strain evidence="14 16">NH6-79</strain>
    </source>
</reference>
<dbReference type="Proteomes" id="UP000818603">
    <property type="component" value="Unassembled WGS sequence"/>
</dbReference>
<comment type="subcellular location">
    <subcellularLocation>
        <location evidence="2 11">Cytoplasm</location>
    </subcellularLocation>
</comment>